<dbReference type="SMART" id="SM00271">
    <property type="entry name" value="DnaJ"/>
    <property type="match status" value="1"/>
</dbReference>
<dbReference type="Proteomes" id="UP000504604">
    <property type="component" value="Linkage group LG12"/>
</dbReference>
<dbReference type="Pfam" id="PF00226">
    <property type="entry name" value="DnaJ"/>
    <property type="match status" value="1"/>
</dbReference>
<evidence type="ECO:0000259" key="1">
    <source>
        <dbReference type="PROSITE" id="PS50076"/>
    </source>
</evidence>
<dbReference type="CDD" id="cd06257">
    <property type="entry name" value="DnaJ"/>
    <property type="match status" value="1"/>
</dbReference>
<dbReference type="OrthoDB" id="445556at2759"/>
<accession>A0A6I9U591</accession>
<proteinExistence type="predicted"/>
<evidence type="ECO:0000313" key="3">
    <source>
        <dbReference type="RefSeq" id="XP_011095819.1"/>
    </source>
</evidence>
<dbReference type="PANTHER" id="PTHR45432">
    <property type="entry name" value="CHAPERONE PROTEIN DNAJ 11, CHLOROPLASTIC-LIKE"/>
    <property type="match status" value="1"/>
</dbReference>
<dbReference type="GeneID" id="105175170"/>
<keyword evidence="2" id="KW-1185">Reference proteome</keyword>
<feature type="domain" description="J" evidence="1">
    <location>
        <begin position="21"/>
        <end position="93"/>
    </location>
</feature>
<dbReference type="PROSITE" id="PS50076">
    <property type="entry name" value="DNAJ_2"/>
    <property type="match status" value="1"/>
</dbReference>
<dbReference type="Gene3D" id="1.10.287.110">
    <property type="entry name" value="DnaJ domain"/>
    <property type="match status" value="1"/>
</dbReference>
<gene>
    <name evidence="3" type="primary">LOC105175170</name>
</gene>
<dbReference type="RefSeq" id="XP_011095819.1">
    <property type="nucleotide sequence ID" value="XM_011097517.1"/>
</dbReference>
<reference evidence="3" key="1">
    <citation type="submission" date="2025-08" db="UniProtKB">
        <authorList>
            <consortium name="RefSeq"/>
        </authorList>
    </citation>
    <scope>IDENTIFICATION</scope>
</reference>
<sequence>MSLRAAMAEVTQPAAAADRRSLYEVLRVRQNASQVEIKTAYRTLAKLYHPDATSRFMDSSVASTSDGRDFIEIQNAYETLSDPDARAVYDSNLNVNSRRRWNTGGLSGYGSPSRSRFYRTRSQLAAEKAGLGSASLVQSLTNELLVVTDVAAKVLRFDPSSYVVKWSIQKGGRKQDEGAQRVPWTRTIAIQTQFGHYFHCSKWNLDAKPCNLETLRNIYYHH</sequence>
<dbReference type="InterPro" id="IPR001623">
    <property type="entry name" value="DnaJ_domain"/>
</dbReference>
<dbReference type="SUPFAM" id="SSF46565">
    <property type="entry name" value="Chaperone J-domain"/>
    <property type="match status" value="1"/>
</dbReference>
<evidence type="ECO:0000313" key="2">
    <source>
        <dbReference type="Proteomes" id="UP000504604"/>
    </source>
</evidence>
<dbReference type="InterPro" id="IPR036869">
    <property type="entry name" value="J_dom_sf"/>
</dbReference>
<protein>
    <submittedName>
        <fullName evidence="3">DnaJ protein ERDJ3B</fullName>
    </submittedName>
</protein>
<dbReference type="KEGG" id="sind:105175170"/>
<dbReference type="AlphaFoldDB" id="A0A6I9U591"/>
<name>A0A6I9U591_SESIN</name>
<dbReference type="PANTHER" id="PTHR45432:SF2">
    <property type="entry name" value="CHAPERONE PROTEIN DNAJ 11, CHLOROPLASTIC"/>
    <property type="match status" value="1"/>
</dbReference>
<dbReference type="InParanoid" id="A0A6I9U591"/>
<dbReference type="PROSITE" id="PS00636">
    <property type="entry name" value="DNAJ_1"/>
    <property type="match status" value="1"/>
</dbReference>
<dbReference type="InterPro" id="IPR018253">
    <property type="entry name" value="DnaJ_domain_CS"/>
</dbReference>
<dbReference type="PRINTS" id="PR00625">
    <property type="entry name" value="JDOMAIN"/>
</dbReference>
<organism evidence="2 3">
    <name type="scientific">Sesamum indicum</name>
    <name type="common">Oriental sesame</name>
    <name type="synonym">Sesamum orientale</name>
    <dbReference type="NCBI Taxonomy" id="4182"/>
    <lineage>
        <taxon>Eukaryota</taxon>
        <taxon>Viridiplantae</taxon>
        <taxon>Streptophyta</taxon>
        <taxon>Embryophyta</taxon>
        <taxon>Tracheophyta</taxon>
        <taxon>Spermatophyta</taxon>
        <taxon>Magnoliopsida</taxon>
        <taxon>eudicotyledons</taxon>
        <taxon>Gunneridae</taxon>
        <taxon>Pentapetalae</taxon>
        <taxon>asterids</taxon>
        <taxon>lamiids</taxon>
        <taxon>Lamiales</taxon>
        <taxon>Pedaliaceae</taxon>
        <taxon>Sesamum</taxon>
    </lineage>
</organism>